<organism evidence="4 5">
    <name type="scientific">Ambispora gerdemannii</name>
    <dbReference type="NCBI Taxonomy" id="144530"/>
    <lineage>
        <taxon>Eukaryota</taxon>
        <taxon>Fungi</taxon>
        <taxon>Fungi incertae sedis</taxon>
        <taxon>Mucoromycota</taxon>
        <taxon>Glomeromycotina</taxon>
        <taxon>Glomeromycetes</taxon>
        <taxon>Archaeosporales</taxon>
        <taxon>Ambisporaceae</taxon>
        <taxon>Ambispora</taxon>
    </lineage>
</organism>
<feature type="region of interest" description="Disordered" evidence="1">
    <location>
        <begin position="646"/>
        <end position="667"/>
    </location>
</feature>
<dbReference type="Proteomes" id="UP000789831">
    <property type="component" value="Unassembled WGS sequence"/>
</dbReference>
<dbReference type="SMART" id="SM00563">
    <property type="entry name" value="PlsC"/>
    <property type="match status" value="1"/>
</dbReference>
<keyword evidence="2" id="KW-0812">Transmembrane</keyword>
<dbReference type="SUPFAM" id="SSF69593">
    <property type="entry name" value="Glycerol-3-phosphate (1)-acyltransferase"/>
    <property type="match status" value="1"/>
</dbReference>
<feature type="compositionally biased region" description="Low complexity" evidence="1">
    <location>
        <begin position="1178"/>
        <end position="1197"/>
    </location>
</feature>
<feature type="region of interest" description="Disordered" evidence="1">
    <location>
        <begin position="683"/>
        <end position="726"/>
    </location>
</feature>
<feature type="region of interest" description="Disordered" evidence="1">
    <location>
        <begin position="592"/>
        <end position="616"/>
    </location>
</feature>
<dbReference type="OrthoDB" id="1044435at2759"/>
<feature type="compositionally biased region" description="Polar residues" evidence="1">
    <location>
        <begin position="777"/>
        <end position="789"/>
    </location>
</feature>
<feature type="transmembrane region" description="Helical" evidence="2">
    <location>
        <begin position="367"/>
        <end position="386"/>
    </location>
</feature>
<feature type="compositionally biased region" description="Low complexity" evidence="1">
    <location>
        <begin position="646"/>
        <end position="666"/>
    </location>
</feature>
<dbReference type="EMBL" id="CAJVPL010000610">
    <property type="protein sequence ID" value="CAG8514330.1"/>
    <property type="molecule type" value="Genomic_DNA"/>
</dbReference>
<protein>
    <submittedName>
        <fullName evidence="4">1233_t:CDS:1</fullName>
    </submittedName>
</protein>
<feature type="compositionally biased region" description="Polar residues" evidence="1">
    <location>
        <begin position="987"/>
        <end position="997"/>
    </location>
</feature>
<evidence type="ECO:0000313" key="5">
    <source>
        <dbReference type="Proteomes" id="UP000789831"/>
    </source>
</evidence>
<reference evidence="4" key="1">
    <citation type="submission" date="2021-06" db="EMBL/GenBank/DDBJ databases">
        <authorList>
            <person name="Kallberg Y."/>
            <person name="Tangrot J."/>
            <person name="Rosling A."/>
        </authorList>
    </citation>
    <scope>NUCLEOTIDE SEQUENCE</scope>
    <source>
        <strain evidence="4">MT106</strain>
    </source>
</reference>
<feature type="domain" description="Phospholipid/glycerol acyltransferase" evidence="3">
    <location>
        <begin position="42"/>
        <end position="174"/>
    </location>
</feature>
<comment type="caution">
    <text evidence="4">The sequence shown here is derived from an EMBL/GenBank/DDBJ whole genome shotgun (WGS) entry which is preliminary data.</text>
</comment>
<feature type="compositionally biased region" description="Low complexity" evidence="1">
    <location>
        <begin position="854"/>
        <end position="881"/>
    </location>
</feature>
<feature type="region of interest" description="Disordered" evidence="1">
    <location>
        <begin position="740"/>
        <end position="899"/>
    </location>
</feature>
<dbReference type="CDD" id="cd07992">
    <property type="entry name" value="LPLAT_AAK14816-like"/>
    <property type="match status" value="1"/>
</dbReference>
<dbReference type="PANTHER" id="PTHR31605">
    <property type="entry name" value="GLYCEROL-3-PHOSPHATE O-ACYLTRANSFERASE 1"/>
    <property type="match status" value="1"/>
</dbReference>
<dbReference type="GO" id="GO:0016287">
    <property type="term" value="F:glycerone-phosphate O-acyltransferase activity"/>
    <property type="evidence" value="ECO:0007669"/>
    <property type="project" value="TreeGrafter"/>
</dbReference>
<dbReference type="Pfam" id="PF01553">
    <property type="entry name" value="Acyltransferase"/>
    <property type="match status" value="1"/>
</dbReference>
<feature type="compositionally biased region" description="Polar residues" evidence="1">
    <location>
        <begin position="1344"/>
        <end position="1367"/>
    </location>
</feature>
<sequence length="1367" mass="154840">MSQEGGGAVYNFMLGCAKWASWVYFKQLKVVNKERVPKHRPVIIAATHSNMVIDPAMVLATIPHDRQVHFWAKNDFFQNKLVGKLFSSAGVVPVDRTTRNNQLLFKATFETLEKGGLVAVFPEGTSATLPHLLPIKDGASWAALEFAYKLFQEGKLDGGGGETAVIIPVGITYTDKSRFRSDVIVRYGDPITVDSLLHDFERDPKSAVKQLTGEIEKALYALTINAPDWDIFNAAKMARIILFSDKDPPYKLEDYVKITQNFINFFRNSSDAESQQQIIIKRLQQDLLTYHRQLQQLNLTEFEICKYSKDRVTPVSALISLTGQFLSLFLQAPFFLPGLIIHLPVYALGKLVALREEYEESRSQDKVFIALVLLPPLYSLLFYQLWSWTGFGLRGFWATTIIIPTILIYHYYLLDERYAMFKQFIKSWRIFKVVVLLKLMKYGKREFSDLSPNQIDEMVKLRERCLVTLKKIFLQTTISNGKVDMVLGLHMEARTGMAANSETRVYWNVNEEKSTARLVELGVVTFVRISDNVWWIFVFRTYRGWDYMLCVDEIIHVIMESSWRSSSLSAIIYANKNFVALQITDKAINTDQKDSFSQHQNEYNNSSNKLITSDQSSNNAAVVPSRSFSTSSQFSAASPLFPLSSTTESSSTSSSIHSPSTNTTNSQFNYRSLYNSALHYDTTTNHSQQPQQQNTTHHHQIPSSLSLPTQQPSALLSYPSSSDSPAAADKIHIENNQMNYTRGGDINEHRNSLPIPSLSSSGQTLMTDLMTRRESVSHSISNKNDSLDTNNYNYNHQQYYNQPVLTPSAPQKRQKPSYSYPLLNSTTQKQQPHLQNYSIAASNQHQHHHHENSESLTSQRQSQTQYYESSSSNSNNNYHQQPINNDYHQYSHNHHHQQQPPLVTAATSLHNHHHTLPSLSSEIGSPKSKKRARIVATKPKQPILMSEYQQQQQMTQEKESYFQYVTSIPTKENDNSEEEEELRRKQSNQTFVDASSRSIDHHQYRQKEKKSIITPKQEQVVKLEDSPPPSPNKNVNYNRFEIKNQDDIISNKAIGFSQPEIDAVNVIQNLKRDYPISINNNHNCTSFSFSSTEDKNRRRIKSKPVITEITTTYVKNDSKIKQEENDDVKIQFVESPQSISFPSSISDPEIAEKEQATIEILQSMMNNRRASTENTAVTRASTGSSSSTLVTSISESSVANEGIISNKTSDKANKDIPLSRLPSRKGSNDKINTSTNSIDSILAAAEIVDPKIDTTAPANIENSDDDLAMDDGSEDETSEVKRKESFRPASSTISNTAATSSSTSSYLKEALYRKETQQRQESQYKSDDMLTEEEEEEIIMVDSKVSTNQGQSQPLSAPTDSFSKNIN</sequence>
<dbReference type="PANTHER" id="PTHR31605:SF0">
    <property type="entry name" value="GLYCEROL-3-PHOSPHATE O-ACYLTRANSFERASE 1"/>
    <property type="match status" value="1"/>
</dbReference>
<dbReference type="InterPro" id="IPR002123">
    <property type="entry name" value="Plipid/glycerol_acylTrfase"/>
</dbReference>
<feature type="compositionally biased region" description="Low complexity" evidence="1">
    <location>
        <begin position="1289"/>
        <end position="1305"/>
    </location>
</feature>
<feature type="region of interest" description="Disordered" evidence="1">
    <location>
        <begin position="1169"/>
        <end position="1234"/>
    </location>
</feature>
<feature type="compositionally biased region" description="Acidic residues" evidence="1">
    <location>
        <begin position="1262"/>
        <end position="1277"/>
    </location>
</feature>
<feature type="compositionally biased region" description="Acidic residues" evidence="1">
    <location>
        <begin position="1329"/>
        <end position="1339"/>
    </location>
</feature>
<keyword evidence="5" id="KW-1185">Reference proteome</keyword>
<feature type="region of interest" description="Disordered" evidence="1">
    <location>
        <begin position="970"/>
        <end position="1015"/>
    </location>
</feature>
<gene>
    <name evidence="4" type="ORF">AGERDE_LOCUS4905</name>
</gene>
<feature type="transmembrane region" description="Helical" evidence="2">
    <location>
        <begin position="325"/>
        <end position="346"/>
    </location>
</feature>
<feature type="compositionally biased region" description="Basic and acidic residues" evidence="1">
    <location>
        <begin position="1310"/>
        <end position="1328"/>
    </location>
</feature>
<evidence type="ECO:0000256" key="1">
    <source>
        <dbReference type="SAM" id="MobiDB-lite"/>
    </source>
</evidence>
<evidence type="ECO:0000313" key="4">
    <source>
        <dbReference type="EMBL" id="CAG8514330.1"/>
    </source>
</evidence>
<feature type="compositionally biased region" description="Polar residues" evidence="1">
    <location>
        <begin position="822"/>
        <end position="839"/>
    </location>
</feature>
<accession>A0A9N9F756</accession>
<evidence type="ECO:0000259" key="3">
    <source>
        <dbReference type="SMART" id="SM00563"/>
    </source>
</evidence>
<keyword evidence="2" id="KW-1133">Transmembrane helix</keyword>
<evidence type="ECO:0000256" key="2">
    <source>
        <dbReference type="SAM" id="Phobius"/>
    </source>
</evidence>
<feature type="region of interest" description="Disordered" evidence="1">
    <location>
        <begin position="1254"/>
        <end position="1367"/>
    </location>
</feature>
<dbReference type="GO" id="GO:0004366">
    <property type="term" value="F:glycerol-3-phosphate O-acyltransferase activity"/>
    <property type="evidence" value="ECO:0007669"/>
    <property type="project" value="TreeGrafter"/>
</dbReference>
<feature type="transmembrane region" description="Helical" evidence="2">
    <location>
        <begin position="392"/>
        <end position="414"/>
    </location>
</feature>
<proteinExistence type="predicted"/>
<feature type="compositionally biased region" description="Basic and acidic residues" evidence="1">
    <location>
        <begin position="998"/>
        <end position="1011"/>
    </location>
</feature>
<dbReference type="GO" id="GO:0008654">
    <property type="term" value="P:phospholipid biosynthetic process"/>
    <property type="evidence" value="ECO:0007669"/>
    <property type="project" value="TreeGrafter"/>
</dbReference>
<keyword evidence="2" id="KW-0472">Membrane</keyword>
<feature type="compositionally biased region" description="Polar residues" evidence="1">
    <location>
        <begin position="597"/>
        <end position="616"/>
    </location>
</feature>
<feature type="compositionally biased region" description="Low complexity" evidence="1">
    <location>
        <begin position="790"/>
        <end position="802"/>
    </location>
</feature>
<feature type="compositionally biased region" description="Polar residues" evidence="1">
    <location>
        <begin position="757"/>
        <end position="766"/>
    </location>
</feature>
<dbReference type="InterPro" id="IPR052744">
    <property type="entry name" value="GPAT/DAPAT"/>
</dbReference>
<name>A0A9N9F756_9GLOM</name>